<evidence type="ECO:0000259" key="5">
    <source>
        <dbReference type="Pfam" id="PF05567"/>
    </source>
</evidence>
<feature type="region of interest" description="Disordered" evidence="3">
    <location>
        <begin position="109"/>
        <end position="132"/>
    </location>
</feature>
<dbReference type="Proteomes" id="UP000031390">
    <property type="component" value="Unassembled WGS sequence"/>
</dbReference>
<dbReference type="EMBL" id="CP094242">
    <property type="protein sequence ID" value="UNV87734.1"/>
    <property type="molecule type" value="Genomic_DNA"/>
</dbReference>
<gene>
    <name evidence="6" type="ORF">MCC93_09670</name>
    <name evidence="7" type="ORF">MON37_01965</name>
</gene>
<dbReference type="InterPro" id="IPR008707">
    <property type="entry name" value="B-propeller_PilY1"/>
</dbReference>
<sequence>MKNNLSRFPGTVRPMIYSIASALALMGAASQAQAQFAKTPLYLQNESQIIEQPKIKHNIMFFIDNSGSMGWGAGGGTNKTRMEVTKEALHAVLDEHKDKFNWGLQALVNTENDPNNADPKKRTKKNYTNGDETFNTSWEQMKTLVDGMSPSGYTPSTRRYYEVVATTVMPNIKYRCQKSYVVMMSDGDANLSCSFSAGPEFHHRFNYDGNNNWSNERNGAYRMTYYNYNVYNAARGQSYRDPAFVSAYKYFGPSPMKGLSTAQLGGLCRREKPNDDSTPWISNFWDTTDGYNGVEGGIRFFSKTLASKDIKTAADGNGKDEAGVSWDGDPNIDPKGVDYSKQLVQTFTVGFGNTLSDTGKKYLTRGASQDDGYFNAAQPKDLLEAFNKIISLISNDSANPKFEGEGGTAPATSSSGIPDLAATIKLNTGSWSSQILFKKLNEKGRRSSTDTDTQPSFGNRKTLINTGSNTYFIGAITDDKVSNAYFGIESSDKDEWKKLLNWTGRVGSDDSAYSPYRVRKAGERDLGDILDGSVAAVGNQEHGRRKYLVAAANDGMVHIFQSTDGNHPYDLKVSYLPSAMERENDASGNPITLAKALKDIAHADYGKSIENHKYGVNGGFTLRQTPVAEQGSKFQQRVFMFGAMGQGGRGAYALNIGGKEDQTTNTGLDAAAWSDKVPLFETAKGKDNTLGFTIGTPQIGRVSIKRETDGSVKLEENIRYAGFLASGYAAEEKDATANETALYVYEMLGKEVGTGEKRGQSAGEEDKAGKELAKIIVSGGVGGLSTPTLLDTDFDGVVDFAFAGDRGGNMYRFDLRGETPKNWTAVKIFSGSSSKPITSAPAVSRKGAKEYVVIFGTGSEIYQSDLSNTETQSIYGIFQKLDKAPKDLFEDKTNQDVTEQNLREQTITEVEQSYKDENDQPKTGKALYLSNKKIEDAHKGWFINLGSGERVSIKPTMILRTAIVTIRKYTSDGGKTIGKEEAEKDLCLPVSNNKSTVTSTTFLGINADNGGALNNRSARFTPDIFKRELSGFGTQYANGLTLEGIIASFTFIDPNKRTDDPVTADGDSGGTGTDKELGYGSGTPNNKCFSGKEDDHRSLLLNKKDERLNQKDKGSLEVKGRICGLQRISWRELFF</sequence>
<reference evidence="7 9" key="2">
    <citation type="submission" date="2022-03" db="EMBL/GenBank/DDBJ databases">
        <title>Genome sequencing of Morococcus cerebrosus.</title>
        <authorList>
            <person name="Baek M.-G."/>
            <person name="Yi H."/>
        </authorList>
    </citation>
    <scope>NUCLEOTIDE SEQUENCE [LARGE SCALE GENOMIC DNA]</scope>
    <source>
        <strain evidence="7 9">CIP 81.93</strain>
    </source>
</reference>
<dbReference type="PATRIC" id="fig|1056807.3.peg.932"/>
<organism evidence="6 8">
    <name type="scientific">Morococcus cerebrosus</name>
    <dbReference type="NCBI Taxonomy" id="1056807"/>
    <lineage>
        <taxon>Bacteria</taxon>
        <taxon>Pseudomonadati</taxon>
        <taxon>Pseudomonadota</taxon>
        <taxon>Betaproteobacteria</taxon>
        <taxon>Neisseriales</taxon>
        <taxon>Neisseriaceae</taxon>
        <taxon>Morococcus</taxon>
    </lineage>
</organism>
<keyword evidence="1" id="KW-0479">Metal-binding</keyword>
<dbReference type="Pfam" id="PF05567">
    <property type="entry name" value="T4P_PilY1"/>
    <property type="match status" value="1"/>
</dbReference>
<dbReference type="RefSeq" id="WP_039406700.1">
    <property type="nucleotide sequence ID" value="NZ_CP094242.1"/>
</dbReference>
<dbReference type="InterPro" id="IPR036465">
    <property type="entry name" value="vWFA_dom_sf"/>
</dbReference>
<reference evidence="6 8" key="1">
    <citation type="submission" date="2014-12" db="EMBL/GenBank/DDBJ databases">
        <title>Genome sequence of Morococcus cerebrosus.</title>
        <authorList>
            <person name="Shin S.-K."/>
            <person name="Yi H."/>
        </authorList>
    </citation>
    <scope>NUCLEOTIDE SEQUENCE [LARGE SCALE GENOMIC DNA]</scope>
    <source>
        <strain evidence="6 8">CIP 81.93</strain>
    </source>
</reference>
<evidence type="ECO:0000256" key="3">
    <source>
        <dbReference type="SAM" id="MobiDB-lite"/>
    </source>
</evidence>
<protein>
    <submittedName>
        <fullName evidence="6">Neisseria PilC protein</fullName>
    </submittedName>
    <submittedName>
        <fullName evidence="7">Pilus assembly protein</fullName>
    </submittedName>
</protein>
<feature type="domain" description="PilY1 beta-propeller" evidence="5">
    <location>
        <begin position="537"/>
        <end position="911"/>
    </location>
</feature>
<accession>A0A0C1H4N7</accession>
<feature type="signal peptide" evidence="4">
    <location>
        <begin position="1"/>
        <end position="34"/>
    </location>
</feature>
<evidence type="ECO:0000313" key="7">
    <source>
        <dbReference type="EMBL" id="UNV87734.1"/>
    </source>
</evidence>
<evidence type="ECO:0000256" key="4">
    <source>
        <dbReference type="SAM" id="SignalP"/>
    </source>
</evidence>
<dbReference type="EMBL" id="JUFZ01000039">
    <property type="protein sequence ID" value="KIC09152.1"/>
    <property type="molecule type" value="Genomic_DNA"/>
</dbReference>
<evidence type="ECO:0000313" key="6">
    <source>
        <dbReference type="EMBL" id="KIC09152.1"/>
    </source>
</evidence>
<evidence type="ECO:0000256" key="1">
    <source>
        <dbReference type="ARBA" id="ARBA00022723"/>
    </source>
</evidence>
<dbReference type="SUPFAM" id="SSF53300">
    <property type="entry name" value="vWA-like"/>
    <property type="match status" value="1"/>
</dbReference>
<dbReference type="AlphaFoldDB" id="A0A0C1H4N7"/>
<evidence type="ECO:0000313" key="9">
    <source>
        <dbReference type="Proteomes" id="UP000829504"/>
    </source>
</evidence>
<proteinExistence type="predicted"/>
<keyword evidence="9" id="KW-1185">Reference proteome</keyword>
<dbReference type="GO" id="GO:0046872">
    <property type="term" value="F:metal ion binding"/>
    <property type="evidence" value="ECO:0007669"/>
    <property type="project" value="UniProtKB-KW"/>
</dbReference>
<name>A0A0C1H4N7_9NEIS</name>
<dbReference type="NCBIfam" id="NF040838">
    <property type="entry name" value="T4_PilC_Neiss"/>
    <property type="match status" value="1"/>
</dbReference>
<feature type="region of interest" description="Disordered" evidence="3">
    <location>
        <begin position="1057"/>
        <end position="1092"/>
    </location>
</feature>
<keyword evidence="4" id="KW-0732">Signal</keyword>
<dbReference type="Proteomes" id="UP000829504">
    <property type="component" value="Chromosome"/>
</dbReference>
<evidence type="ECO:0000256" key="2">
    <source>
        <dbReference type="ARBA" id="ARBA00022837"/>
    </source>
</evidence>
<evidence type="ECO:0000313" key="8">
    <source>
        <dbReference type="Proteomes" id="UP000031390"/>
    </source>
</evidence>
<feature type="chain" id="PRO_5002146412" evidence="4">
    <location>
        <begin position="35"/>
        <end position="1135"/>
    </location>
</feature>
<keyword evidence="2" id="KW-0106">Calcium</keyword>
<dbReference type="Gene3D" id="3.40.50.410">
    <property type="entry name" value="von Willebrand factor, type A domain"/>
    <property type="match status" value="1"/>
</dbReference>